<gene>
    <name evidence="3" type="primary">RNF38</name>
    <name evidence="3" type="ORF">HK099_005898</name>
</gene>
<organism evidence="3 4">
    <name type="scientific">Clydaea vesicula</name>
    <dbReference type="NCBI Taxonomy" id="447962"/>
    <lineage>
        <taxon>Eukaryota</taxon>
        <taxon>Fungi</taxon>
        <taxon>Fungi incertae sedis</taxon>
        <taxon>Chytridiomycota</taxon>
        <taxon>Chytridiomycota incertae sedis</taxon>
        <taxon>Chytridiomycetes</taxon>
        <taxon>Lobulomycetales</taxon>
        <taxon>Lobulomycetaceae</taxon>
        <taxon>Clydaea</taxon>
    </lineage>
</organism>
<proteinExistence type="predicted"/>
<dbReference type="Pfam" id="PF13639">
    <property type="entry name" value="zf-RING_2"/>
    <property type="match status" value="1"/>
</dbReference>
<dbReference type="EMBL" id="JADGJW010000481">
    <property type="protein sequence ID" value="KAJ3216371.1"/>
    <property type="molecule type" value="Genomic_DNA"/>
</dbReference>
<dbReference type="GO" id="GO:0008270">
    <property type="term" value="F:zinc ion binding"/>
    <property type="evidence" value="ECO:0007669"/>
    <property type="project" value="UniProtKB-KW"/>
</dbReference>
<evidence type="ECO:0000259" key="2">
    <source>
        <dbReference type="PROSITE" id="PS50089"/>
    </source>
</evidence>
<accession>A0AAD5TYH6</accession>
<protein>
    <submittedName>
        <fullName evidence="3">E3 ubiquitin-protein ligase rnf38</fullName>
    </submittedName>
</protein>
<dbReference type="SMART" id="SM00184">
    <property type="entry name" value="RING"/>
    <property type="match status" value="1"/>
</dbReference>
<reference evidence="3" key="1">
    <citation type="submission" date="2020-05" db="EMBL/GenBank/DDBJ databases">
        <title>Phylogenomic resolution of chytrid fungi.</title>
        <authorList>
            <person name="Stajich J.E."/>
            <person name="Amses K."/>
            <person name="Simmons R."/>
            <person name="Seto K."/>
            <person name="Myers J."/>
            <person name="Bonds A."/>
            <person name="Quandt C.A."/>
            <person name="Barry K."/>
            <person name="Liu P."/>
            <person name="Grigoriev I."/>
            <person name="Longcore J.E."/>
            <person name="James T.Y."/>
        </authorList>
    </citation>
    <scope>NUCLEOTIDE SEQUENCE</scope>
    <source>
        <strain evidence="3">JEL0476</strain>
    </source>
</reference>
<keyword evidence="1" id="KW-0863">Zinc-finger</keyword>
<dbReference type="InterPro" id="IPR001841">
    <property type="entry name" value="Znf_RING"/>
</dbReference>
<dbReference type="GO" id="GO:0016567">
    <property type="term" value="P:protein ubiquitination"/>
    <property type="evidence" value="ECO:0007669"/>
    <property type="project" value="TreeGrafter"/>
</dbReference>
<dbReference type="CDD" id="cd16454">
    <property type="entry name" value="RING-H2_PA-TM-RING"/>
    <property type="match status" value="1"/>
</dbReference>
<evidence type="ECO:0000313" key="4">
    <source>
        <dbReference type="Proteomes" id="UP001211065"/>
    </source>
</evidence>
<dbReference type="GO" id="GO:0061630">
    <property type="term" value="F:ubiquitin protein ligase activity"/>
    <property type="evidence" value="ECO:0007669"/>
    <property type="project" value="TreeGrafter"/>
</dbReference>
<dbReference type="Gene3D" id="3.30.40.10">
    <property type="entry name" value="Zinc/RING finger domain, C3HC4 (zinc finger)"/>
    <property type="match status" value="1"/>
</dbReference>
<evidence type="ECO:0000313" key="3">
    <source>
        <dbReference type="EMBL" id="KAJ3216371.1"/>
    </source>
</evidence>
<comment type="caution">
    <text evidence="3">The sequence shown here is derived from an EMBL/GenBank/DDBJ whole genome shotgun (WGS) entry which is preliminary data.</text>
</comment>
<sequence length="145" mass="16538">MSVFALLILFPNRFNNLAQQAMEFAQPITRGFKQEDLEKLRTFTWNASSSKIVIPSDLERGQEDAEESNSLNQKRDLDNNFTDSQYMCIICQCDFEKGEKLRELQCKHVFHKDCVDSWLVGKGEESIGGHKTCPLCIVEAINSDA</sequence>
<name>A0AAD5TYH6_9FUNG</name>
<keyword evidence="1" id="KW-0862">Zinc</keyword>
<dbReference type="PANTHER" id="PTHR46171">
    <property type="entry name" value="GH10160P"/>
    <property type="match status" value="1"/>
</dbReference>
<dbReference type="PROSITE" id="PS50089">
    <property type="entry name" value="ZF_RING_2"/>
    <property type="match status" value="1"/>
</dbReference>
<dbReference type="AlphaFoldDB" id="A0AAD5TYH6"/>
<keyword evidence="4" id="KW-1185">Reference proteome</keyword>
<dbReference type="PANTHER" id="PTHR46171:SF3">
    <property type="entry name" value="GH10160P"/>
    <property type="match status" value="1"/>
</dbReference>
<evidence type="ECO:0000256" key="1">
    <source>
        <dbReference type="PROSITE-ProRule" id="PRU00175"/>
    </source>
</evidence>
<dbReference type="InterPro" id="IPR013083">
    <property type="entry name" value="Znf_RING/FYVE/PHD"/>
</dbReference>
<dbReference type="SUPFAM" id="SSF57850">
    <property type="entry name" value="RING/U-box"/>
    <property type="match status" value="1"/>
</dbReference>
<dbReference type="Proteomes" id="UP001211065">
    <property type="component" value="Unassembled WGS sequence"/>
</dbReference>
<feature type="domain" description="RING-type" evidence="2">
    <location>
        <begin position="88"/>
        <end position="136"/>
    </location>
</feature>
<keyword evidence="1" id="KW-0479">Metal-binding</keyword>